<dbReference type="GO" id="GO:0008168">
    <property type="term" value="F:methyltransferase activity"/>
    <property type="evidence" value="ECO:0007669"/>
    <property type="project" value="UniProtKB-KW"/>
</dbReference>
<dbReference type="InterPro" id="IPR029063">
    <property type="entry name" value="SAM-dependent_MTases_sf"/>
</dbReference>
<keyword evidence="3" id="KW-1185">Reference proteome</keyword>
<feature type="domain" description="Methyltransferase" evidence="1">
    <location>
        <begin position="54"/>
        <end position="155"/>
    </location>
</feature>
<keyword evidence="2" id="KW-0489">Methyltransferase</keyword>
<dbReference type="PANTHER" id="PTHR43464">
    <property type="entry name" value="METHYLTRANSFERASE"/>
    <property type="match status" value="1"/>
</dbReference>
<keyword evidence="2" id="KW-0808">Transferase</keyword>
<dbReference type="InterPro" id="IPR041698">
    <property type="entry name" value="Methyltransf_25"/>
</dbReference>
<gene>
    <name evidence="2" type="ORF">ACFOEN_05465</name>
</gene>
<reference evidence="3" key="1">
    <citation type="journal article" date="2019" name="Int. J. Syst. Evol. Microbiol.">
        <title>The Global Catalogue of Microorganisms (GCM) 10K type strain sequencing project: providing services to taxonomists for standard genome sequencing and annotation.</title>
        <authorList>
            <consortium name="The Broad Institute Genomics Platform"/>
            <consortium name="The Broad Institute Genome Sequencing Center for Infectious Disease"/>
            <person name="Wu L."/>
            <person name="Ma J."/>
        </authorList>
    </citation>
    <scope>NUCLEOTIDE SEQUENCE [LARGE SCALE GENOMIC DNA]</scope>
    <source>
        <strain evidence="3">KCTC 52168</strain>
    </source>
</reference>
<protein>
    <submittedName>
        <fullName evidence="2">Class I SAM-dependent methyltransferase</fullName>
        <ecNumber evidence="2">2.1.1.-</ecNumber>
    </submittedName>
</protein>
<sequence>MPQTDYQPDRLTAGSYLTDPAHYDAAHADVVSDLPFWLRMAGGAAPSAGQGARILELACGTGRVALHLAKAGFAVSGVDLSSAFIEAARRKAAAQALDARFAVGDMRDPSLADTLLEGQRFDRVFIAFNSLGLMLNAADLNAAVAAAAACLAPGGELVIDTYPPDMVRDAPMAVAHPAIFPTGKPGVVWRWAYAHPETGLPVAVDHRHRFDAATRLLRHAFIIHHGVPAAPIPAHLTVRLHSDAELQAAFDAAGLQVTQRMGDHRGGPMRPGSRHNIWVARREPKRA</sequence>
<dbReference type="EC" id="2.1.1.-" evidence="2"/>
<evidence type="ECO:0000313" key="2">
    <source>
        <dbReference type="EMBL" id="MFC3147088.1"/>
    </source>
</evidence>
<accession>A0ABV7H2T9</accession>
<proteinExistence type="predicted"/>
<evidence type="ECO:0000313" key="3">
    <source>
        <dbReference type="Proteomes" id="UP001595556"/>
    </source>
</evidence>
<dbReference type="GO" id="GO:0032259">
    <property type="term" value="P:methylation"/>
    <property type="evidence" value="ECO:0007669"/>
    <property type="project" value="UniProtKB-KW"/>
</dbReference>
<dbReference type="SUPFAM" id="SSF53335">
    <property type="entry name" value="S-adenosyl-L-methionine-dependent methyltransferases"/>
    <property type="match status" value="1"/>
</dbReference>
<evidence type="ECO:0000259" key="1">
    <source>
        <dbReference type="Pfam" id="PF13649"/>
    </source>
</evidence>
<comment type="caution">
    <text evidence="2">The sequence shown here is derived from an EMBL/GenBank/DDBJ whole genome shotgun (WGS) entry which is preliminary data.</text>
</comment>
<dbReference type="Gene3D" id="2.20.130.10">
    <property type="entry name" value="CAC2371-like domains"/>
    <property type="match status" value="1"/>
</dbReference>
<dbReference type="Gene3D" id="3.40.50.150">
    <property type="entry name" value="Vaccinia Virus protein VP39"/>
    <property type="match status" value="1"/>
</dbReference>
<dbReference type="Proteomes" id="UP001595556">
    <property type="component" value="Unassembled WGS sequence"/>
</dbReference>
<dbReference type="CDD" id="cd02440">
    <property type="entry name" value="AdoMet_MTases"/>
    <property type="match status" value="1"/>
</dbReference>
<organism evidence="2 3">
    <name type="scientific">Piscinibacterium candidicorallinum</name>
    <dbReference type="NCBI Taxonomy" id="1793872"/>
    <lineage>
        <taxon>Bacteria</taxon>
        <taxon>Pseudomonadati</taxon>
        <taxon>Pseudomonadota</taxon>
        <taxon>Betaproteobacteria</taxon>
        <taxon>Burkholderiales</taxon>
        <taxon>Piscinibacterium</taxon>
    </lineage>
</organism>
<dbReference type="PANTHER" id="PTHR43464:SF82">
    <property type="entry name" value="METHYLTRANSFERASE DOMAIN-CONTAINING PROTEIN"/>
    <property type="match status" value="1"/>
</dbReference>
<dbReference type="EMBL" id="JBHRTI010000003">
    <property type="protein sequence ID" value="MFC3147088.1"/>
    <property type="molecule type" value="Genomic_DNA"/>
</dbReference>
<dbReference type="Pfam" id="PF13649">
    <property type="entry name" value="Methyltransf_25"/>
    <property type="match status" value="1"/>
</dbReference>
<dbReference type="RefSeq" id="WP_377301819.1">
    <property type="nucleotide sequence ID" value="NZ_CP180191.1"/>
</dbReference>
<name>A0ABV7H2T9_9BURK</name>